<sequence>MKTDYHLHTAYSDDSIYPLEDLVKDAIQLGLKEICVTDHVDYGVKYDRDDPNRPKDAVLNVDYPAYFDELEKLQQVYGSQITIKKGLEFGVQLHTVDAFERLFETYPLDFVLLSIHQIDDLEFWTQDFQKGRSQKEYNEHYYSYLYDVMSRFSHYSVLSHLDLIVRYDKQGRYPFEQVKPLLEKILKKVIADGKGIEVNTSSFQYGLDDLMPSRDILRLYHDLGGTIITIGSDAHTKQYVGNQIEDVKQELKSMGFTHFHTFEAMKPIAHEL</sequence>
<protein>
    <submittedName>
        <fullName evidence="1">Histidinol-phosphatase HisJ family protein</fullName>
    </submittedName>
</protein>
<name>A0AC61R9A2_9FIRM</name>
<comment type="caution">
    <text evidence="1">The sequence shown here is derived from an EMBL/GenBank/DDBJ whole genome shotgun (WGS) entry which is preliminary data.</text>
</comment>
<organism evidence="1 2">
    <name type="scientific">Dubosiella muris</name>
    <dbReference type="NCBI Taxonomy" id="3038133"/>
    <lineage>
        <taxon>Bacteria</taxon>
        <taxon>Bacillati</taxon>
        <taxon>Bacillota</taxon>
        <taxon>Erysipelotrichia</taxon>
        <taxon>Erysipelotrichales</taxon>
        <taxon>Erysipelotrichaceae</taxon>
        <taxon>Dubosiella</taxon>
    </lineage>
</organism>
<gene>
    <name evidence="1" type="ORF">E5336_03670</name>
</gene>
<dbReference type="EMBL" id="SRYG01000005">
    <property type="protein sequence ID" value="TGY66634.1"/>
    <property type="molecule type" value="Genomic_DNA"/>
</dbReference>
<evidence type="ECO:0000313" key="1">
    <source>
        <dbReference type="EMBL" id="TGY66634.1"/>
    </source>
</evidence>
<reference evidence="1" key="1">
    <citation type="submission" date="2019-04" db="EMBL/GenBank/DDBJ databases">
        <title>Microbes associate with the intestines of laboratory mice.</title>
        <authorList>
            <person name="Navarre W."/>
            <person name="Wong E."/>
            <person name="Huang K."/>
            <person name="Tropini C."/>
            <person name="Ng K."/>
            <person name="Yu B."/>
        </authorList>
    </citation>
    <scope>NUCLEOTIDE SEQUENCE</scope>
    <source>
        <strain evidence="1">NM09_H32</strain>
    </source>
</reference>
<proteinExistence type="predicted"/>
<keyword evidence="2" id="KW-1185">Reference proteome</keyword>
<evidence type="ECO:0000313" key="2">
    <source>
        <dbReference type="Proteomes" id="UP000308836"/>
    </source>
</evidence>
<dbReference type="Proteomes" id="UP000308836">
    <property type="component" value="Unassembled WGS sequence"/>
</dbReference>
<accession>A0AC61R9A2</accession>